<sequence length="133" mass="15059">MRRLPHLFSKVLELPLRSDTDVLIEDRSDCFRFTANIKNNAFSSQVKAHALKIHPQVTKVVVSGGNDGGKGELLLDKLEVDGWRFRLPETTRPELTTAVVIGRELIVTVPKEEDDQKTVIIGMLSKHTFRLRL</sequence>
<gene>
    <name evidence="1" type="ORF">L2E82_20658</name>
</gene>
<evidence type="ECO:0000313" key="1">
    <source>
        <dbReference type="EMBL" id="KAI3750034.1"/>
    </source>
</evidence>
<dbReference type="EMBL" id="CM042012">
    <property type="protein sequence ID" value="KAI3750034.1"/>
    <property type="molecule type" value="Genomic_DNA"/>
</dbReference>
<evidence type="ECO:0000313" key="2">
    <source>
        <dbReference type="Proteomes" id="UP001055811"/>
    </source>
</evidence>
<proteinExistence type="predicted"/>
<accession>A0ACB9DTQ3</accession>
<reference evidence="2" key="1">
    <citation type="journal article" date="2022" name="Mol. Ecol. Resour.">
        <title>The genomes of chicory, endive, great burdock and yacon provide insights into Asteraceae palaeo-polyploidization history and plant inulin production.</title>
        <authorList>
            <person name="Fan W."/>
            <person name="Wang S."/>
            <person name="Wang H."/>
            <person name="Wang A."/>
            <person name="Jiang F."/>
            <person name="Liu H."/>
            <person name="Zhao H."/>
            <person name="Xu D."/>
            <person name="Zhang Y."/>
        </authorList>
    </citation>
    <scope>NUCLEOTIDE SEQUENCE [LARGE SCALE GENOMIC DNA]</scope>
    <source>
        <strain evidence="2">cv. Punajuju</strain>
    </source>
</reference>
<name>A0ACB9DTQ3_CICIN</name>
<protein>
    <submittedName>
        <fullName evidence="1">Uncharacterized protein</fullName>
    </submittedName>
</protein>
<comment type="caution">
    <text evidence="1">The sequence shown here is derived from an EMBL/GenBank/DDBJ whole genome shotgun (WGS) entry which is preliminary data.</text>
</comment>
<organism evidence="1 2">
    <name type="scientific">Cichorium intybus</name>
    <name type="common">Chicory</name>
    <dbReference type="NCBI Taxonomy" id="13427"/>
    <lineage>
        <taxon>Eukaryota</taxon>
        <taxon>Viridiplantae</taxon>
        <taxon>Streptophyta</taxon>
        <taxon>Embryophyta</taxon>
        <taxon>Tracheophyta</taxon>
        <taxon>Spermatophyta</taxon>
        <taxon>Magnoliopsida</taxon>
        <taxon>eudicotyledons</taxon>
        <taxon>Gunneridae</taxon>
        <taxon>Pentapetalae</taxon>
        <taxon>asterids</taxon>
        <taxon>campanulids</taxon>
        <taxon>Asterales</taxon>
        <taxon>Asteraceae</taxon>
        <taxon>Cichorioideae</taxon>
        <taxon>Cichorieae</taxon>
        <taxon>Cichoriinae</taxon>
        <taxon>Cichorium</taxon>
    </lineage>
</organism>
<reference evidence="1 2" key="2">
    <citation type="journal article" date="2022" name="Mol. Ecol. Resour.">
        <title>The genomes of chicory, endive, great burdock and yacon provide insights into Asteraceae paleo-polyploidization history and plant inulin production.</title>
        <authorList>
            <person name="Fan W."/>
            <person name="Wang S."/>
            <person name="Wang H."/>
            <person name="Wang A."/>
            <person name="Jiang F."/>
            <person name="Liu H."/>
            <person name="Zhao H."/>
            <person name="Xu D."/>
            <person name="Zhang Y."/>
        </authorList>
    </citation>
    <scope>NUCLEOTIDE SEQUENCE [LARGE SCALE GENOMIC DNA]</scope>
    <source>
        <strain evidence="2">cv. Punajuju</strain>
        <tissue evidence="1">Leaves</tissue>
    </source>
</reference>
<dbReference type="Proteomes" id="UP001055811">
    <property type="component" value="Linkage Group LG04"/>
</dbReference>
<keyword evidence="2" id="KW-1185">Reference proteome</keyword>